<reference evidence="10" key="1">
    <citation type="journal article" date="2019" name="Int. J. Syst. Evol. Microbiol.">
        <title>The Global Catalogue of Microorganisms (GCM) 10K type strain sequencing project: providing services to taxonomists for standard genome sequencing and annotation.</title>
        <authorList>
            <consortium name="The Broad Institute Genomics Platform"/>
            <consortium name="The Broad Institute Genome Sequencing Center for Infectious Disease"/>
            <person name="Wu L."/>
            <person name="Ma J."/>
        </authorList>
    </citation>
    <scope>NUCLEOTIDE SEQUENCE [LARGE SCALE GENOMIC DNA]</scope>
    <source>
        <strain evidence="10">CCUG 60023</strain>
    </source>
</reference>
<dbReference type="Pfam" id="PF00028">
    <property type="entry name" value="Cadherin"/>
    <property type="match status" value="2"/>
</dbReference>
<proteinExistence type="predicted"/>
<dbReference type="InterPro" id="IPR050971">
    <property type="entry name" value="Cadherin-domain_protein"/>
</dbReference>
<name>A0ABW3FGH5_9HYPH</name>
<keyword evidence="10" id="KW-1185">Reference proteome</keyword>
<dbReference type="Proteomes" id="UP001597101">
    <property type="component" value="Unassembled WGS sequence"/>
</dbReference>
<dbReference type="PRINTS" id="PR00205">
    <property type="entry name" value="CADHERIN"/>
</dbReference>
<dbReference type="SUPFAM" id="SSF49313">
    <property type="entry name" value="Cadherin-like"/>
    <property type="match status" value="3"/>
</dbReference>
<feature type="domain" description="Cadherin" evidence="8">
    <location>
        <begin position="809"/>
        <end position="912"/>
    </location>
</feature>
<gene>
    <name evidence="9" type="ORF">ACFQ14_14415</name>
</gene>
<keyword evidence="6" id="KW-1133">Transmembrane helix</keyword>
<dbReference type="EMBL" id="JBHTJV010000024">
    <property type="protein sequence ID" value="MFD0917597.1"/>
    <property type="molecule type" value="Genomic_DNA"/>
</dbReference>
<dbReference type="InterPro" id="IPR002126">
    <property type="entry name" value="Cadherin-like_dom"/>
</dbReference>
<dbReference type="SMART" id="SM00112">
    <property type="entry name" value="CA"/>
    <property type="match status" value="4"/>
</dbReference>
<evidence type="ECO:0000259" key="8">
    <source>
        <dbReference type="PROSITE" id="PS50268"/>
    </source>
</evidence>
<dbReference type="PANTHER" id="PTHR24025:SF23">
    <property type="entry name" value="NEURAL-CADHERIN"/>
    <property type="match status" value="1"/>
</dbReference>
<evidence type="ECO:0000256" key="7">
    <source>
        <dbReference type="ARBA" id="ARBA00023136"/>
    </source>
</evidence>
<feature type="domain" description="Cadherin" evidence="8">
    <location>
        <begin position="712"/>
        <end position="808"/>
    </location>
</feature>
<keyword evidence="3" id="KW-0677">Repeat</keyword>
<evidence type="ECO:0000256" key="1">
    <source>
        <dbReference type="ARBA" id="ARBA00004370"/>
    </source>
</evidence>
<evidence type="ECO:0000256" key="3">
    <source>
        <dbReference type="ARBA" id="ARBA00022737"/>
    </source>
</evidence>
<keyword evidence="4" id="KW-0106">Calcium</keyword>
<keyword evidence="2" id="KW-0812">Transmembrane</keyword>
<dbReference type="Gene3D" id="2.60.40.60">
    <property type="entry name" value="Cadherins"/>
    <property type="match status" value="4"/>
</dbReference>
<comment type="caution">
    <text evidence="9">The sequence shown here is derived from an EMBL/GenBank/DDBJ whole genome shotgun (WGS) entry which is preliminary data.</text>
</comment>
<dbReference type="CDD" id="cd11304">
    <property type="entry name" value="Cadherin_repeat"/>
    <property type="match status" value="3"/>
</dbReference>
<keyword evidence="5" id="KW-0130">Cell adhesion</keyword>
<evidence type="ECO:0000256" key="6">
    <source>
        <dbReference type="ARBA" id="ARBA00022989"/>
    </source>
</evidence>
<evidence type="ECO:0000256" key="5">
    <source>
        <dbReference type="ARBA" id="ARBA00022889"/>
    </source>
</evidence>
<evidence type="ECO:0000313" key="9">
    <source>
        <dbReference type="EMBL" id="MFD0917597.1"/>
    </source>
</evidence>
<evidence type="ECO:0000256" key="4">
    <source>
        <dbReference type="ARBA" id="ARBA00022837"/>
    </source>
</evidence>
<evidence type="ECO:0000256" key="2">
    <source>
        <dbReference type="ARBA" id="ARBA00022692"/>
    </source>
</evidence>
<evidence type="ECO:0000313" key="10">
    <source>
        <dbReference type="Proteomes" id="UP001597101"/>
    </source>
</evidence>
<organism evidence="9 10">
    <name type="scientific">Pseudahrensia aquimaris</name>
    <dbReference type="NCBI Taxonomy" id="744461"/>
    <lineage>
        <taxon>Bacteria</taxon>
        <taxon>Pseudomonadati</taxon>
        <taxon>Pseudomonadota</taxon>
        <taxon>Alphaproteobacteria</taxon>
        <taxon>Hyphomicrobiales</taxon>
        <taxon>Ahrensiaceae</taxon>
        <taxon>Pseudahrensia</taxon>
    </lineage>
</organism>
<dbReference type="PROSITE" id="PS50268">
    <property type="entry name" value="CADHERIN_2"/>
    <property type="match status" value="4"/>
</dbReference>
<comment type="subcellular location">
    <subcellularLocation>
        <location evidence="1">Membrane</location>
    </subcellularLocation>
</comment>
<protein>
    <submittedName>
        <fullName evidence="9">Beta strand repeat-containing protein</fullName>
    </submittedName>
</protein>
<feature type="domain" description="Cadherin" evidence="8">
    <location>
        <begin position="912"/>
        <end position="1014"/>
    </location>
</feature>
<dbReference type="RefSeq" id="WP_377213456.1">
    <property type="nucleotide sequence ID" value="NZ_JBHTJV010000024.1"/>
</dbReference>
<accession>A0ABW3FGH5</accession>
<feature type="non-terminal residue" evidence="9">
    <location>
        <position position="1042"/>
    </location>
</feature>
<feature type="domain" description="Cadherin" evidence="8">
    <location>
        <begin position="599"/>
        <end position="703"/>
    </location>
</feature>
<dbReference type="InterPro" id="IPR015919">
    <property type="entry name" value="Cadherin-like_sf"/>
</dbReference>
<keyword evidence="7" id="KW-0472">Membrane</keyword>
<dbReference type="PANTHER" id="PTHR24025">
    <property type="entry name" value="DESMOGLEIN FAMILY MEMBER"/>
    <property type="match status" value="1"/>
</dbReference>
<sequence length="1042" mass="105856">MADSNITSGIDNIDGVEGENNTVRGGAEFLTSDDTVEGSTLAGDVDSLRLDEAGTVDSSDLTNVRHFERLYLEVGGISFTLTNAFVASADSNVFFIFGSSGDDTIDASAVTAAAPQVRVILGLGSDSYIGSDNDELFIFSSGQLDGDTISAGGGIDVMDLAAGTAISATDLANVTGIEKVVFRGDGSVTVVDNFITGGRVDFLVSGAASTTNQTIDASGVTTAAVGAKGLIYQTSGGTDTILGSEGRDNVYFDVGKGELDATDTVDTGDGFDTFTLTNTSGGAATVAASAFTGVSNLEYVALVSQDAITVELTDISSDGVIRVVAKNGDHTIDTQAVTATTVFTAGDGDQTLIGGAGRDNLQIAADQLDGSDTFDGGDGFDSLTFFASGTVDAADFANVTNFEQIILRKGGTVEIADSVANGSTFRVINSSSVDIVDASAETSAKFFFRLIGTDDEMIGGAADDRFEVSETDFASIDGGDGGLNRIYTNSGVTALDLTDPALVSNIANIQVVELGGDDATLSIDAAGVTAISGTANALYVLGNVNDSVIVSDQWTEVGPHSNAFVSRTESFTEYTHSSGATLYIADNAATTIEIVAAPTDLALDVSSVDENADGAIIGNLTVVDSNTNETFTFATDDSRFEVVDNGLGGFALKLVSGVTLDRETEASADVEVTVTDSEGMTYSETFTIDVNDLDDNPATDPVDTDLVQPDAVAENAAVGTYTGLLVSSTDADATAGALTYQITGGTGLGLFSVDAGGLVRVDGSIDYETAASYTLEITATPASGSPSQVSTFTIAVTDVNEFTVTPVIDSDTASNTVAENSAVGTAVGITASASDADGTNNTVSYAIVGGTGAAFFAIDPTSGVVTVAGAIDREVDGNSLYIDVEATSADGSTSVKTFTINVVDENDTAPVFTSPNTADVDENTTAVATLTATDADTVGGPASFAITAGAGDGALFKIVNGNELEFIDAPDFEVPDDDDTNGVYEVTVEANDGANTSSQTITVTVTDANEAPTAVALDNSVTTVAENTVIGSGIKVADITIT</sequence>